<comment type="caution">
    <text evidence="1">The sequence shown here is derived from an EMBL/GenBank/DDBJ whole genome shotgun (WGS) entry which is preliminary data.</text>
</comment>
<accession>A0A8H6E1C8</accession>
<proteinExistence type="predicted"/>
<evidence type="ECO:0000313" key="1">
    <source>
        <dbReference type="EMBL" id="KAF5854535.1"/>
    </source>
</evidence>
<sequence length="138" mass="16063">MCYHKPPHPSLLKTIPASDFKDLLTVALDLHTYSLDFLQIIPLKVGIDDDPRDMHPLAIAKGLLIDYDDLDREYGWVLASDHPSVDRVLSRFCKAGRKPSEWFEEFVGELESVRRLLEKKVAQWEKVYDHKPSYLRDK</sequence>
<gene>
    <name evidence="1" type="ORF">GGP41_007307</name>
</gene>
<dbReference type="EMBL" id="WNKQ01000001">
    <property type="protein sequence ID" value="KAF5854535.1"/>
    <property type="molecule type" value="Genomic_DNA"/>
</dbReference>
<reference evidence="1" key="1">
    <citation type="submission" date="2019-11" db="EMBL/GenBank/DDBJ databases">
        <title>Bipolaris sorokiniana Genome sequencing.</title>
        <authorList>
            <person name="Wang H."/>
        </authorList>
    </citation>
    <scope>NUCLEOTIDE SEQUENCE</scope>
</reference>
<organism evidence="1 2">
    <name type="scientific">Cochliobolus sativus</name>
    <name type="common">Common root rot and spot blotch fungus</name>
    <name type="synonym">Bipolaris sorokiniana</name>
    <dbReference type="NCBI Taxonomy" id="45130"/>
    <lineage>
        <taxon>Eukaryota</taxon>
        <taxon>Fungi</taxon>
        <taxon>Dikarya</taxon>
        <taxon>Ascomycota</taxon>
        <taxon>Pezizomycotina</taxon>
        <taxon>Dothideomycetes</taxon>
        <taxon>Pleosporomycetidae</taxon>
        <taxon>Pleosporales</taxon>
        <taxon>Pleosporineae</taxon>
        <taxon>Pleosporaceae</taxon>
        <taxon>Bipolaris</taxon>
    </lineage>
</organism>
<evidence type="ECO:0000313" key="2">
    <source>
        <dbReference type="Proteomes" id="UP000624244"/>
    </source>
</evidence>
<dbReference type="AlphaFoldDB" id="A0A8H6E1C8"/>
<protein>
    <submittedName>
        <fullName evidence="1">Uncharacterized protein</fullName>
    </submittedName>
</protein>
<dbReference type="Proteomes" id="UP000624244">
    <property type="component" value="Unassembled WGS sequence"/>
</dbReference>
<name>A0A8H6E1C8_COCSA</name>